<dbReference type="InterPro" id="IPR016032">
    <property type="entry name" value="Sig_transdc_resp-reg_C-effctor"/>
</dbReference>
<dbReference type="PROSITE" id="PS50110">
    <property type="entry name" value="RESPONSE_REGULATORY"/>
    <property type="match status" value="1"/>
</dbReference>
<dbReference type="Proteomes" id="UP000622317">
    <property type="component" value="Unassembled WGS sequence"/>
</dbReference>
<evidence type="ECO:0000256" key="2">
    <source>
        <dbReference type="ARBA" id="ARBA00023015"/>
    </source>
</evidence>
<dbReference type="CDD" id="cd06170">
    <property type="entry name" value="LuxR_C_like"/>
    <property type="match status" value="1"/>
</dbReference>
<dbReference type="SUPFAM" id="SSF46894">
    <property type="entry name" value="C-terminal effector domain of the bipartite response regulators"/>
    <property type="match status" value="1"/>
</dbReference>
<dbReference type="PROSITE" id="PS50043">
    <property type="entry name" value="HTH_LUXR_2"/>
    <property type="match status" value="1"/>
</dbReference>
<feature type="domain" description="HTH luxR-type" evidence="6">
    <location>
        <begin position="149"/>
        <end position="214"/>
    </location>
</feature>
<dbReference type="SUPFAM" id="SSF52172">
    <property type="entry name" value="CheY-like"/>
    <property type="match status" value="1"/>
</dbReference>
<dbReference type="GO" id="GO:0003677">
    <property type="term" value="F:DNA binding"/>
    <property type="evidence" value="ECO:0007669"/>
    <property type="project" value="UniProtKB-KW"/>
</dbReference>
<dbReference type="SMART" id="SM00421">
    <property type="entry name" value="HTH_LUXR"/>
    <property type="match status" value="1"/>
</dbReference>
<dbReference type="InterPro" id="IPR000792">
    <property type="entry name" value="Tscrpt_reg_LuxR_C"/>
</dbReference>
<dbReference type="PRINTS" id="PR00038">
    <property type="entry name" value="HTHLUXR"/>
</dbReference>
<proteinExistence type="predicted"/>
<sequence length="225" mass="24544">MTHTRILLVEDHAIVREGFRNLLELEESFEVVGEAPDGRTAIALAHKLAPDVIVMDIAMPGLNGFEATRQILQAAPDARILALSAHGDDEYVYHMRELGAAGFLLKQSSGEALTCAINEIAAGRSYFSPAIQQRLSRAEHKDRQDGIRSGKAKRSLTAREAEVLQLVAEGAANKQVAAELGISIKTVEKHRQKLMDKLDIHDTAGLTRYAIANGVIENRIQATTT</sequence>
<feature type="domain" description="Response regulatory" evidence="7">
    <location>
        <begin position="5"/>
        <end position="121"/>
    </location>
</feature>
<dbReference type="InterPro" id="IPR058245">
    <property type="entry name" value="NreC/VraR/RcsB-like_REC"/>
</dbReference>
<dbReference type="CDD" id="cd17535">
    <property type="entry name" value="REC_NarL-like"/>
    <property type="match status" value="1"/>
</dbReference>
<evidence type="ECO:0000259" key="6">
    <source>
        <dbReference type="PROSITE" id="PS50043"/>
    </source>
</evidence>
<feature type="modified residue" description="4-aspartylphosphate" evidence="5">
    <location>
        <position position="56"/>
    </location>
</feature>
<gene>
    <name evidence="8" type="ORF">IEN85_06960</name>
</gene>
<evidence type="ECO:0000256" key="5">
    <source>
        <dbReference type="PROSITE-ProRule" id="PRU00169"/>
    </source>
</evidence>
<evidence type="ECO:0000313" key="8">
    <source>
        <dbReference type="EMBL" id="MBD5779228.1"/>
    </source>
</evidence>
<reference evidence="8" key="1">
    <citation type="submission" date="2020-09" db="EMBL/GenBank/DDBJ databases">
        <title>Pelagicoccus enzymogenes sp. nov. with an EPS production, isolated from marine sediment.</title>
        <authorList>
            <person name="Feng X."/>
        </authorList>
    </citation>
    <scope>NUCLEOTIDE SEQUENCE</scope>
    <source>
        <strain evidence="8">NFK12</strain>
    </source>
</reference>
<dbReference type="PANTHER" id="PTHR43214">
    <property type="entry name" value="TWO-COMPONENT RESPONSE REGULATOR"/>
    <property type="match status" value="1"/>
</dbReference>
<accession>A0A927F6B4</accession>
<dbReference type="PANTHER" id="PTHR43214:SF41">
    <property type="entry name" value="NITRATE_NITRITE RESPONSE REGULATOR PROTEIN NARP"/>
    <property type="match status" value="1"/>
</dbReference>
<dbReference type="InterPro" id="IPR011006">
    <property type="entry name" value="CheY-like_superfamily"/>
</dbReference>
<keyword evidence="4" id="KW-0804">Transcription</keyword>
<keyword evidence="3" id="KW-0238">DNA-binding</keyword>
<keyword evidence="2" id="KW-0805">Transcription regulation</keyword>
<dbReference type="InterPro" id="IPR039420">
    <property type="entry name" value="WalR-like"/>
</dbReference>
<dbReference type="GO" id="GO:0006355">
    <property type="term" value="P:regulation of DNA-templated transcription"/>
    <property type="evidence" value="ECO:0007669"/>
    <property type="project" value="InterPro"/>
</dbReference>
<evidence type="ECO:0000313" key="9">
    <source>
        <dbReference type="Proteomes" id="UP000622317"/>
    </source>
</evidence>
<dbReference type="Pfam" id="PF00196">
    <property type="entry name" value="GerE"/>
    <property type="match status" value="1"/>
</dbReference>
<keyword evidence="9" id="KW-1185">Reference proteome</keyword>
<dbReference type="Pfam" id="PF00072">
    <property type="entry name" value="Response_reg"/>
    <property type="match status" value="1"/>
</dbReference>
<dbReference type="EMBL" id="JACYFG010000007">
    <property type="protein sequence ID" value="MBD5779228.1"/>
    <property type="molecule type" value="Genomic_DNA"/>
</dbReference>
<keyword evidence="1 5" id="KW-0597">Phosphoprotein</keyword>
<evidence type="ECO:0000259" key="7">
    <source>
        <dbReference type="PROSITE" id="PS50110"/>
    </source>
</evidence>
<evidence type="ECO:0000256" key="1">
    <source>
        <dbReference type="ARBA" id="ARBA00022553"/>
    </source>
</evidence>
<dbReference type="SMART" id="SM00448">
    <property type="entry name" value="REC"/>
    <property type="match status" value="1"/>
</dbReference>
<protein>
    <submittedName>
        <fullName evidence="8">Response regulator transcription factor</fullName>
    </submittedName>
</protein>
<dbReference type="AlphaFoldDB" id="A0A927F6B4"/>
<name>A0A927F6B4_9BACT</name>
<dbReference type="InterPro" id="IPR001789">
    <property type="entry name" value="Sig_transdc_resp-reg_receiver"/>
</dbReference>
<organism evidence="8 9">
    <name type="scientific">Pelagicoccus enzymogenes</name>
    <dbReference type="NCBI Taxonomy" id="2773457"/>
    <lineage>
        <taxon>Bacteria</taxon>
        <taxon>Pseudomonadati</taxon>
        <taxon>Verrucomicrobiota</taxon>
        <taxon>Opitutia</taxon>
        <taxon>Puniceicoccales</taxon>
        <taxon>Pelagicoccaceae</taxon>
        <taxon>Pelagicoccus</taxon>
    </lineage>
</organism>
<comment type="caution">
    <text evidence="8">The sequence shown here is derived from an EMBL/GenBank/DDBJ whole genome shotgun (WGS) entry which is preliminary data.</text>
</comment>
<dbReference type="RefSeq" id="WP_191616362.1">
    <property type="nucleotide sequence ID" value="NZ_JACYFG010000007.1"/>
</dbReference>
<dbReference type="Gene3D" id="3.40.50.2300">
    <property type="match status" value="1"/>
</dbReference>
<evidence type="ECO:0000256" key="3">
    <source>
        <dbReference type="ARBA" id="ARBA00023125"/>
    </source>
</evidence>
<dbReference type="GO" id="GO:0000160">
    <property type="term" value="P:phosphorelay signal transduction system"/>
    <property type="evidence" value="ECO:0007669"/>
    <property type="project" value="InterPro"/>
</dbReference>
<evidence type="ECO:0000256" key="4">
    <source>
        <dbReference type="ARBA" id="ARBA00023163"/>
    </source>
</evidence>